<dbReference type="PANTHER" id="PTHR43591:SF102">
    <property type="entry name" value="S-ADENOSYL-L-METHIONINE-DEPENDENT METHYLTRANSFERASE"/>
    <property type="match status" value="1"/>
</dbReference>
<reference evidence="2 3" key="1">
    <citation type="submission" date="2016-05" db="EMBL/GenBank/DDBJ databases">
        <title>A degradative enzymes factory behind the ericoid mycorrhizal symbiosis.</title>
        <authorList>
            <consortium name="DOE Joint Genome Institute"/>
            <person name="Martino E."/>
            <person name="Morin E."/>
            <person name="Grelet G."/>
            <person name="Kuo A."/>
            <person name="Kohler A."/>
            <person name="Daghino S."/>
            <person name="Barry K."/>
            <person name="Choi C."/>
            <person name="Cichocki N."/>
            <person name="Clum A."/>
            <person name="Copeland A."/>
            <person name="Hainaut M."/>
            <person name="Haridas S."/>
            <person name="Labutti K."/>
            <person name="Lindquist E."/>
            <person name="Lipzen A."/>
            <person name="Khouja H.-R."/>
            <person name="Murat C."/>
            <person name="Ohm R."/>
            <person name="Olson A."/>
            <person name="Spatafora J."/>
            <person name="Veneault-Fourrey C."/>
            <person name="Henrissat B."/>
            <person name="Grigoriev I."/>
            <person name="Martin F."/>
            <person name="Perotto S."/>
        </authorList>
    </citation>
    <scope>NUCLEOTIDE SEQUENCE [LARGE SCALE GENOMIC DNA]</scope>
    <source>
        <strain evidence="2 3">UAMH 7357</strain>
    </source>
</reference>
<name>A0A2J6PSB1_9HELO</name>
<dbReference type="PANTHER" id="PTHR43591">
    <property type="entry name" value="METHYLTRANSFERASE"/>
    <property type="match status" value="1"/>
</dbReference>
<proteinExistence type="predicted"/>
<evidence type="ECO:0000256" key="1">
    <source>
        <dbReference type="SAM" id="MobiDB-lite"/>
    </source>
</evidence>
<feature type="region of interest" description="Disordered" evidence="1">
    <location>
        <begin position="1"/>
        <end position="83"/>
    </location>
</feature>
<dbReference type="Proteomes" id="UP000235672">
    <property type="component" value="Unassembled WGS sequence"/>
</dbReference>
<feature type="region of interest" description="Disordered" evidence="1">
    <location>
        <begin position="124"/>
        <end position="157"/>
    </location>
</feature>
<keyword evidence="3" id="KW-1185">Reference proteome</keyword>
<dbReference type="Pfam" id="PF13489">
    <property type="entry name" value="Methyltransf_23"/>
    <property type="match status" value="1"/>
</dbReference>
<accession>A0A2J6PSB1</accession>
<gene>
    <name evidence="2" type="ORF">NA56DRAFT_708471</name>
</gene>
<organism evidence="2 3">
    <name type="scientific">Hyaloscypha hepaticicola</name>
    <dbReference type="NCBI Taxonomy" id="2082293"/>
    <lineage>
        <taxon>Eukaryota</taxon>
        <taxon>Fungi</taxon>
        <taxon>Dikarya</taxon>
        <taxon>Ascomycota</taxon>
        <taxon>Pezizomycotina</taxon>
        <taxon>Leotiomycetes</taxon>
        <taxon>Helotiales</taxon>
        <taxon>Hyaloscyphaceae</taxon>
        <taxon>Hyaloscypha</taxon>
    </lineage>
</organism>
<sequence length="465" mass="51557">MDPSPVEEPAGVDSEVTQLAPGETSPISKVPTLAPANISGKPLLEVSQPQDGEVPTPEVKNESQKERGVERESEATTVAAGHYASEAGAKEELHHTLEHLSNPDPPLTEPFEAKITQNELFSGQIEEDGEDREDASNVGSLDVDSNETDSALGDMAPISSTMSLRSSLYDHVAENGRTYHRYKQGKYALPNDETEQNRLDIQHQLFVLTLHGKLHLAPLGEVIHNVLDVATGTGIWAINFAMKYPTANVLGTDLSPIQPEFVPPNCRFEVDDAEDDWNYTYKFDYIHGRLLLSCFNQDFPGIVAKSYASLNPGGWIELQDLLPFVCFDNSWDGSDLQRWVRLTLEGAKRLGMDWHKVGKYREWIEAAGFEDVQGYKGAWPSNTWPRDKHHKLLGAWQNANMMEGVQGISIACLTRGLGMTAQEVEVMLIGVKRDLCDRNIHCFAPVRVIWGRKPGGPKTRATSQT</sequence>
<keyword evidence="2" id="KW-0489">Methyltransferase</keyword>
<feature type="compositionally biased region" description="Basic and acidic residues" evidence="1">
    <location>
        <begin position="59"/>
        <end position="74"/>
    </location>
</feature>
<protein>
    <submittedName>
        <fullName evidence="2">S-adenosyl-L-methionine-dependent methyltransferase</fullName>
    </submittedName>
</protein>
<evidence type="ECO:0000313" key="2">
    <source>
        <dbReference type="EMBL" id="PMD16894.1"/>
    </source>
</evidence>
<keyword evidence="2" id="KW-0808">Transferase</keyword>
<dbReference type="AlphaFoldDB" id="A0A2J6PSB1"/>
<dbReference type="SUPFAM" id="SSF53335">
    <property type="entry name" value="S-adenosyl-L-methionine-dependent methyltransferases"/>
    <property type="match status" value="1"/>
</dbReference>
<dbReference type="EMBL" id="KZ613503">
    <property type="protein sequence ID" value="PMD16894.1"/>
    <property type="molecule type" value="Genomic_DNA"/>
</dbReference>
<dbReference type="InterPro" id="IPR029063">
    <property type="entry name" value="SAM-dependent_MTases_sf"/>
</dbReference>
<dbReference type="GO" id="GO:0032259">
    <property type="term" value="P:methylation"/>
    <property type="evidence" value="ECO:0007669"/>
    <property type="project" value="UniProtKB-KW"/>
</dbReference>
<dbReference type="GO" id="GO:0008168">
    <property type="term" value="F:methyltransferase activity"/>
    <property type="evidence" value="ECO:0007669"/>
    <property type="project" value="UniProtKB-KW"/>
</dbReference>
<dbReference type="STRING" id="1745343.A0A2J6PSB1"/>
<dbReference type="CDD" id="cd02440">
    <property type="entry name" value="AdoMet_MTases"/>
    <property type="match status" value="1"/>
</dbReference>
<dbReference type="OrthoDB" id="2013972at2759"/>
<dbReference type="Gene3D" id="3.40.50.150">
    <property type="entry name" value="Vaccinia Virus protein VP39"/>
    <property type="match status" value="1"/>
</dbReference>
<evidence type="ECO:0000313" key="3">
    <source>
        <dbReference type="Proteomes" id="UP000235672"/>
    </source>
</evidence>